<dbReference type="AlphaFoldDB" id="A0A1J4JHC9"/>
<dbReference type="RefSeq" id="XP_068351691.1">
    <property type="nucleotide sequence ID" value="XM_068494524.1"/>
</dbReference>
<reference evidence="1" key="1">
    <citation type="submission" date="2016-10" db="EMBL/GenBank/DDBJ databases">
        <authorList>
            <person name="Benchimol M."/>
            <person name="Almeida L.G."/>
            <person name="Vasconcelos A.T."/>
            <person name="Perreira-Neves A."/>
            <person name="Rosa I.A."/>
            <person name="Tasca T."/>
            <person name="Bogo M.R."/>
            <person name="de Souza W."/>
        </authorList>
    </citation>
    <scope>NUCLEOTIDE SEQUENCE [LARGE SCALE GENOMIC DNA]</scope>
    <source>
        <strain evidence="1">K</strain>
    </source>
</reference>
<dbReference type="VEuPathDB" id="TrichDB:TRFO_08833"/>
<name>A0A1J4JHC9_9EUKA</name>
<evidence type="ECO:0000313" key="2">
    <source>
        <dbReference type="Proteomes" id="UP000179807"/>
    </source>
</evidence>
<comment type="caution">
    <text evidence="1">The sequence shown here is derived from an EMBL/GenBank/DDBJ whole genome shotgun (WGS) entry which is preliminary data.</text>
</comment>
<dbReference type="GeneID" id="94829228"/>
<proteinExistence type="predicted"/>
<keyword evidence="2" id="KW-1185">Reference proteome</keyword>
<organism evidence="1 2">
    <name type="scientific">Tritrichomonas foetus</name>
    <dbReference type="NCBI Taxonomy" id="1144522"/>
    <lineage>
        <taxon>Eukaryota</taxon>
        <taxon>Metamonada</taxon>
        <taxon>Parabasalia</taxon>
        <taxon>Tritrichomonadida</taxon>
        <taxon>Tritrichomonadidae</taxon>
        <taxon>Tritrichomonas</taxon>
    </lineage>
</organism>
<protein>
    <submittedName>
        <fullName evidence="1">Uncharacterized protein</fullName>
    </submittedName>
</protein>
<accession>A0A1J4JHC9</accession>
<sequence>MQFGEDDETSLIFYHFQKFQKQHIQMCIYRHPNFQDFILDPSSERHFKHLWNEIVKMMQNARSFQDSLSIIHDFTLFTPIYSPEYLRYLSLPERIRQIAQKCIANEQFSEMIFNIFVQIITPHDPSESLAMIKVALDEYEALNNFSGAAAIRQLFNFFNVLSNLENDEQARKLIFALDTYISFREKSQSISKLSSTQYSRILIMIFKKLTTFPLSLVRVLKSDPFIFSYLTCTEKSNINDNFLPPFSLILKSEVEIPKSFYMKYRSFYLPILNLLLLFSTEVLEMEDEKKKWNDNLIKYSSSVLSIVESGQAGRDAFIFIFLHFLRNDHLRANIENFLKYLFKKESNICRFKCISIFVFSFDFDIFPSTITMMATYNHVILETLKTVSNFFPDSPFKKKINTNIAQFCGYPILTDTIGRASQIAHKIWITSLITHDAGDMLNLLCENLTQTKKLNAFIQLAYAYFARNRFSHSQIPFYCRIAASLFTIGQNLPVWHQIAITKAMVIEKMADSIDFISLLSRLNEGLPPTLFLGGFFLFSRLIHKHRDSFAVFASANPILIPMILRKIALCEIPEAMRVMMRVFEILPQLSIDCIQLMANMLIDTTARGFRCFIRFAAPLFRCEQFVTQIVVRDYYKEIAHSIISFANKNVETTKSFINMWRSLGTIPNSKKIEDTLKTIINFSSSSIKGSRNEEFFYESLFDVIIVHDISFLFTIDNLDPEPCLLKNLILKLPKSMAEEMIKKLPPVFSTIDLSSNPESISPKWKPWPIDESIFDVSGIVCHAD</sequence>
<gene>
    <name evidence="1" type="ORF">TRFO_08833</name>
</gene>
<evidence type="ECO:0000313" key="1">
    <source>
        <dbReference type="EMBL" id="OHS98554.1"/>
    </source>
</evidence>
<dbReference type="EMBL" id="MLAK01001049">
    <property type="protein sequence ID" value="OHS98554.1"/>
    <property type="molecule type" value="Genomic_DNA"/>
</dbReference>
<dbReference type="Proteomes" id="UP000179807">
    <property type="component" value="Unassembled WGS sequence"/>
</dbReference>